<evidence type="ECO:0000313" key="2">
    <source>
        <dbReference type="EMBL" id="KAB7499981.1"/>
    </source>
</evidence>
<sequence>MVDDCPDNHVYYWLEKSDEKPTQYHVTFFGSEATRAWVDVKFLRHFDERRRKTITNDQKLRKEHAIAMDQALQANSVDISIRRKKYCFAS</sequence>
<protein>
    <submittedName>
        <fullName evidence="2">Zinc finger CW-type PWWP domain protein 1</fullName>
    </submittedName>
</protein>
<feature type="domain" description="PWWP" evidence="1">
    <location>
        <begin position="16"/>
        <end position="74"/>
    </location>
</feature>
<feature type="non-terminal residue" evidence="2">
    <location>
        <position position="90"/>
    </location>
</feature>
<keyword evidence="3" id="KW-1185">Reference proteome</keyword>
<dbReference type="PANTHER" id="PTHR15999:SF2">
    <property type="entry name" value="ZINC FINGER CW-TYPE PWWP DOMAIN PROTEIN 1"/>
    <property type="match status" value="1"/>
</dbReference>
<dbReference type="InterPro" id="IPR000313">
    <property type="entry name" value="PWWP_dom"/>
</dbReference>
<organism evidence="2 3">
    <name type="scientific">Armadillidium nasatum</name>
    <dbReference type="NCBI Taxonomy" id="96803"/>
    <lineage>
        <taxon>Eukaryota</taxon>
        <taxon>Metazoa</taxon>
        <taxon>Ecdysozoa</taxon>
        <taxon>Arthropoda</taxon>
        <taxon>Crustacea</taxon>
        <taxon>Multicrustacea</taxon>
        <taxon>Malacostraca</taxon>
        <taxon>Eumalacostraca</taxon>
        <taxon>Peracarida</taxon>
        <taxon>Isopoda</taxon>
        <taxon>Oniscidea</taxon>
        <taxon>Crinocheta</taxon>
        <taxon>Armadillidiidae</taxon>
        <taxon>Armadillidium</taxon>
    </lineage>
</organism>
<dbReference type="Gene3D" id="2.30.30.140">
    <property type="match status" value="1"/>
</dbReference>
<dbReference type="EMBL" id="SEYY01015830">
    <property type="protein sequence ID" value="KAB7499981.1"/>
    <property type="molecule type" value="Genomic_DNA"/>
</dbReference>
<evidence type="ECO:0000313" key="3">
    <source>
        <dbReference type="Proteomes" id="UP000326759"/>
    </source>
</evidence>
<dbReference type="PANTHER" id="PTHR15999">
    <property type="entry name" value="ZINC FINGER CW-TYPE PWWP DOMAIN PROTEIN 1"/>
    <property type="match status" value="1"/>
</dbReference>
<dbReference type="GO" id="GO:0005634">
    <property type="term" value="C:nucleus"/>
    <property type="evidence" value="ECO:0007669"/>
    <property type="project" value="TreeGrafter"/>
</dbReference>
<dbReference type="SUPFAM" id="SSF63748">
    <property type="entry name" value="Tudor/PWWP/MBT"/>
    <property type="match status" value="1"/>
</dbReference>
<name>A0A5N5T0H2_9CRUS</name>
<comment type="caution">
    <text evidence="2">The sequence shown here is derived from an EMBL/GenBank/DDBJ whole genome shotgun (WGS) entry which is preliminary data.</text>
</comment>
<gene>
    <name evidence="2" type="primary">Zcwpw1_0</name>
    <name evidence="2" type="ORF">Anas_13315</name>
</gene>
<dbReference type="InterPro" id="IPR042778">
    <property type="entry name" value="ZCWPW1/ZCWPW2"/>
</dbReference>
<dbReference type="AlphaFoldDB" id="A0A5N5T0H2"/>
<dbReference type="Pfam" id="PF00855">
    <property type="entry name" value="PWWP"/>
    <property type="match status" value="1"/>
</dbReference>
<accession>A0A5N5T0H2</accession>
<dbReference type="OrthoDB" id="6382749at2759"/>
<reference evidence="2 3" key="1">
    <citation type="journal article" date="2019" name="PLoS Biol.">
        <title>Sex chromosomes control vertical transmission of feminizing Wolbachia symbionts in an isopod.</title>
        <authorList>
            <person name="Becking T."/>
            <person name="Chebbi M.A."/>
            <person name="Giraud I."/>
            <person name="Moumen B."/>
            <person name="Laverre T."/>
            <person name="Caubet Y."/>
            <person name="Peccoud J."/>
            <person name="Gilbert C."/>
            <person name="Cordaux R."/>
        </authorList>
    </citation>
    <scope>NUCLEOTIDE SEQUENCE [LARGE SCALE GENOMIC DNA]</scope>
    <source>
        <strain evidence="2">ANa2</strain>
        <tissue evidence="2">Whole body excluding digestive tract and cuticle</tissue>
    </source>
</reference>
<dbReference type="Proteomes" id="UP000326759">
    <property type="component" value="Unassembled WGS sequence"/>
</dbReference>
<proteinExistence type="predicted"/>
<evidence type="ECO:0000259" key="1">
    <source>
        <dbReference type="Pfam" id="PF00855"/>
    </source>
</evidence>